<evidence type="ECO:0000256" key="11">
    <source>
        <dbReference type="ARBA" id="ARBA00022842"/>
    </source>
</evidence>
<evidence type="ECO:0000256" key="10">
    <source>
        <dbReference type="ARBA" id="ARBA00022692"/>
    </source>
</evidence>
<feature type="transmembrane region" description="Helical" evidence="19">
    <location>
        <begin position="56"/>
        <end position="75"/>
    </location>
</feature>
<keyword evidence="12 19" id="KW-1133">Transmembrane helix</keyword>
<keyword evidence="9 19" id="KW-0808">Transferase</keyword>
<dbReference type="PANTHER" id="PTHR34148:SF1">
    <property type="entry name" value="ADENOSYLCOBINAMIDE-GDP RIBAZOLETRANSFERASE"/>
    <property type="match status" value="1"/>
</dbReference>
<organism evidence="20 21">
    <name type="scientific">Desulfonema ishimotonii</name>
    <dbReference type="NCBI Taxonomy" id="45657"/>
    <lineage>
        <taxon>Bacteria</taxon>
        <taxon>Pseudomonadati</taxon>
        <taxon>Thermodesulfobacteriota</taxon>
        <taxon>Desulfobacteria</taxon>
        <taxon>Desulfobacterales</taxon>
        <taxon>Desulfococcaceae</taxon>
        <taxon>Desulfonema</taxon>
    </lineage>
</organism>
<feature type="transmembrane region" description="Helical" evidence="19">
    <location>
        <begin position="131"/>
        <end position="151"/>
    </location>
</feature>
<evidence type="ECO:0000256" key="5">
    <source>
        <dbReference type="ARBA" id="ARBA00013200"/>
    </source>
</evidence>
<dbReference type="EMBL" id="BEXT01000001">
    <property type="protein sequence ID" value="GBC63566.1"/>
    <property type="molecule type" value="Genomic_DNA"/>
</dbReference>
<dbReference type="GO" id="GO:0009236">
    <property type="term" value="P:cobalamin biosynthetic process"/>
    <property type="evidence" value="ECO:0007669"/>
    <property type="project" value="UniProtKB-UniRule"/>
</dbReference>
<feature type="transmembrane region" description="Helical" evidence="19">
    <location>
        <begin position="30"/>
        <end position="49"/>
    </location>
</feature>
<evidence type="ECO:0000256" key="17">
    <source>
        <dbReference type="ARBA" id="ARBA00048623"/>
    </source>
</evidence>
<reference evidence="21" key="2">
    <citation type="submission" date="2019-01" db="EMBL/GenBank/DDBJ databases">
        <title>Genome sequence of Desulfonema ishimotonii strain Tokyo 01.</title>
        <authorList>
            <person name="Fukui M."/>
        </authorList>
    </citation>
    <scope>NUCLEOTIDE SEQUENCE [LARGE SCALE GENOMIC DNA]</scope>
    <source>
        <strain evidence="21">Tokyo 01</strain>
    </source>
</reference>
<evidence type="ECO:0000256" key="18">
    <source>
        <dbReference type="ARBA" id="ARBA00049504"/>
    </source>
</evidence>
<evidence type="ECO:0000313" key="21">
    <source>
        <dbReference type="Proteomes" id="UP000288096"/>
    </source>
</evidence>
<dbReference type="EC" id="2.7.8.26" evidence="5 19"/>
<reference evidence="21" key="1">
    <citation type="submission" date="2017-11" db="EMBL/GenBank/DDBJ databases">
        <authorList>
            <person name="Watanabe M."/>
            <person name="Kojima H."/>
        </authorList>
    </citation>
    <scope>NUCLEOTIDE SEQUENCE [LARGE SCALE GENOMIC DNA]</scope>
    <source>
        <strain evidence="21">Tokyo 01</strain>
    </source>
</reference>
<comment type="function">
    <text evidence="14 19">Joins adenosylcobinamide-GDP and alpha-ribazole to generate adenosylcobalamin (Ado-cobalamin). Also synthesizes adenosylcobalamin 5'-phosphate from adenosylcobinamide-GDP and alpha-ribazole 5'-phosphate.</text>
</comment>
<evidence type="ECO:0000256" key="3">
    <source>
        <dbReference type="ARBA" id="ARBA00004663"/>
    </source>
</evidence>
<comment type="subcellular location">
    <subcellularLocation>
        <location evidence="2 19">Cell membrane</location>
        <topology evidence="2 19">Multi-pass membrane protein</topology>
    </subcellularLocation>
</comment>
<proteinExistence type="inferred from homology"/>
<evidence type="ECO:0000256" key="4">
    <source>
        <dbReference type="ARBA" id="ARBA00010561"/>
    </source>
</evidence>
<dbReference type="NCBIfam" id="TIGR00317">
    <property type="entry name" value="cobS"/>
    <property type="match status" value="1"/>
</dbReference>
<evidence type="ECO:0000313" key="20">
    <source>
        <dbReference type="EMBL" id="GBC63566.1"/>
    </source>
</evidence>
<feature type="transmembrane region" description="Helical" evidence="19">
    <location>
        <begin position="103"/>
        <end position="119"/>
    </location>
</feature>
<sequence>MKGFISAIQFITRLPVGKPGTFEPERMVPFFPVVGLMIGALLALFDLLVSQIWSRPVASVLDVTFLVWITGAFHLDGLGDMADGLYGNRPRERALEIMKDSRIGAMALVTVICALAIKWGGMADMGHSRGLFLLIIPALSRGSMLFGFRFMNYGRPEGGTGHDLFERKLELADFRGVAVPVALAFLAGWRGLVLLIAFAAITAAILLFYRKRMGCITGDMLGAMTEITESALFLAAAMGGAA</sequence>
<keyword evidence="11 19" id="KW-0460">Magnesium</keyword>
<dbReference type="OrthoDB" id="9794223at2"/>
<name>A0A401G2X0_9BACT</name>
<evidence type="ECO:0000256" key="16">
    <source>
        <dbReference type="ARBA" id="ARBA00032853"/>
    </source>
</evidence>
<accession>A0A401G2X0</accession>
<evidence type="ECO:0000256" key="13">
    <source>
        <dbReference type="ARBA" id="ARBA00023136"/>
    </source>
</evidence>
<evidence type="ECO:0000256" key="2">
    <source>
        <dbReference type="ARBA" id="ARBA00004651"/>
    </source>
</evidence>
<dbReference type="UniPathway" id="UPA00148">
    <property type="reaction ID" value="UER00238"/>
</dbReference>
<dbReference type="Proteomes" id="UP000288096">
    <property type="component" value="Unassembled WGS sequence"/>
</dbReference>
<evidence type="ECO:0000256" key="12">
    <source>
        <dbReference type="ARBA" id="ARBA00022989"/>
    </source>
</evidence>
<comment type="cofactor">
    <cofactor evidence="1 19">
        <name>Mg(2+)</name>
        <dbReference type="ChEBI" id="CHEBI:18420"/>
    </cofactor>
</comment>
<dbReference type="AlphaFoldDB" id="A0A401G2X0"/>
<evidence type="ECO:0000256" key="19">
    <source>
        <dbReference type="HAMAP-Rule" id="MF_00719"/>
    </source>
</evidence>
<dbReference type="RefSeq" id="WP_124330621.1">
    <property type="nucleotide sequence ID" value="NZ_BEXT01000001.1"/>
</dbReference>
<comment type="catalytic activity">
    <reaction evidence="17 19">
        <text>alpha-ribazole + adenosylcob(III)inamide-GDP = adenosylcob(III)alamin + GMP + H(+)</text>
        <dbReference type="Rhea" id="RHEA:16049"/>
        <dbReference type="ChEBI" id="CHEBI:10329"/>
        <dbReference type="ChEBI" id="CHEBI:15378"/>
        <dbReference type="ChEBI" id="CHEBI:18408"/>
        <dbReference type="ChEBI" id="CHEBI:58115"/>
        <dbReference type="ChEBI" id="CHEBI:60487"/>
        <dbReference type="EC" id="2.7.8.26"/>
    </reaction>
</comment>
<gene>
    <name evidence="19" type="primary">cobS</name>
    <name evidence="20" type="ORF">DENIS_4564</name>
</gene>
<dbReference type="HAMAP" id="MF_00719">
    <property type="entry name" value="CobS"/>
    <property type="match status" value="1"/>
</dbReference>
<dbReference type="Pfam" id="PF02654">
    <property type="entry name" value="CobS"/>
    <property type="match status" value="1"/>
</dbReference>
<evidence type="ECO:0000256" key="9">
    <source>
        <dbReference type="ARBA" id="ARBA00022679"/>
    </source>
</evidence>
<protein>
    <recommendedName>
        <fullName evidence="6 19">Adenosylcobinamide-GDP ribazoletransferase</fullName>
        <ecNumber evidence="5 19">2.7.8.26</ecNumber>
    </recommendedName>
    <alternativeName>
        <fullName evidence="16 19">Cobalamin synthase</fullName>
    </alternativeName>
    <alternativeName>
        <fullName evidence="15 19">Cobalamin-5'-phosphate synthase</fullName>
    </alternativeName>
</protein>
<evidence type="ECO:0000256" key="8">
    <source>
        <dbReference type="ARBA" id="ARBA00022573"/>
    </source>
</evidence>
<keyword evidence="10 19" id="KW-0812">Transmembrane</keyword>
<comment type="caution">
    <text evidence="20">The sequence shown here is derived from an EMBL/GenBank/DDBJ whole genome shotgun (WGS) entry which is preliminary data.</text>
</comment>
<dbReference type="InterPro" id="IPR003805">
    <property type="entry name" value="CobS"/>
</dbReference>
<comment type="pathway">
    <text evidence="3 19">Cofactor biosynthesis; adenosylcobalamin biosynthesis; adenosylcobalamin from cob(II)yrinate a,c-diamide: step 7/7.</text>
</comment>
<evidence type="ECO:0000256" key="15">
    <source>
        <dbReference type="ARBA" id="ARBA00032605"/>
    </source>
</evidence>
<evidence type="ECO:0000256" key="14">
    <source>
        <dbReference type="ARBA" id="ARBA00025228"/>
    </source>
</evidence>
<comment type="catalytic activity">
    <reaction evidence="18 19">
        <text>alpha-ribazole 5'-phosphate + adenosylcob(III)inamide-GDP = adenosylcob(III)alamin 5'-phosphate + GMP + H(+)</text>
        <dbReference type="Rhea" id="RHEA:23560"/>
        <dbReference type="ChEBI" id="CHEBI:15378"/>
        <dbReference type="ChEBI" id="CHEBI:57918"/>
        <dbReference type="ChEBI" id="CHEBI:58115"/>
        <dbReference type="ChEBI" id="CHEBI:60487"/>
        <dbReference type="ChEBI" id="CHEBI:60493"/>
        <dbReference type="EC" id="2.7.8.26"/>
    </reaction>
</comment>
<dbReference type="GO" id="GO:0051073">
    <property type="term" value="F:adenosylcobinamide-GDP ribazoletransferase activity"/>
    <property type="evidence" value="ECO:0007669"/>
    <property type="project" value="UniProtKB-UniRule"/>
</dbReference>
<keyword evidence="8 19" id="KW-0169">Cobalamin biosynthesis</keyword>
<keyword evidence="13 19" id="KW-0472">Membrane</keyword>
<dbReference type="GO" id="GO:0008818">
    <property type="term" value="F:cobalamin 5'-phosphate synthase activity"/>
    <property type="evidence" value="ECO:0007669"/>
    <property type="project" value="UniProtKB-UniRule"/>
</dbReference>
<feature type="transmembrane region" description="Helical" evidence="19">
    <location>
        <begin position="189"/>
        <end position="209"/>
    </location>
</feature>
<evidence type="ECO:0000256" key="1">
    <source>
        <dbReference type="ARBA" id="ARBA00001946"/>
    </source>
</evidence>
<keyword evidence="7 19" id="KW-1003">Cell membrane</keyword>
<comment type="similarity">
    <text evidence="4 19">Belongs to the CobS family.</text>
</comment>
<evidence type="ECO:0000256" key="6">
    <source>
        <dbReference type="ARBA" id="ARBA00015850"/>
    </source>
</evidence>
<dbReference type="GO" id="GO:0005886">
    <property type="term" value="C:plasma membrane"/>
    <property type="evidence" value="ECO:0007669"/>
    <property type="project" value="UniProtKB-SubCell"/>
</dbReference>
<evidence type="ECO:0000256" key="7">
    <source>
        <dbReference type="ARBA" id="ARBA00022475"/>
    </source>
</evidence>
<dbReference type="PANTHER" id="PTHR34148">
    <property type="entry name" value="ADENOSYLCOBINAMIDE-GDP RIBAZOLETRANSFERASE"/>
    <property type="match status" value="1"/>
</dbReference>
<keyword evidence="21" id="KW-1185">Reference proteome</keyword>